<dbReference type="InterPro" id="IPR036890">
    <property type="entry name" value="HATPase_C_sf"/>
</dbReference>
<feature type="domain" description="Histidine kinase" evidence="12">
    <location>
        <begin position="1"/>
        <end position="75"/>
    </location>
</feature>
<dbReference type="EC" id="2.7.13.3" evidence="3"/>
<comment type="catalytic activity">
    <reaction evidence="1">
        <text>ATP + protein L-histidine = ADP + protein N-phospho-L-histidine.</text>
        <dbReference type="EC" id="2.7.13.3"/>
    </reaction>
</comment>
<evidence type="ECO:0000256" key="6">
    <source>
        <dbReference type="ARBA" id="ARBA00022679"/>
    </source>
</evidence>
<keyword evidence="8" id="KW-0418">Kinase</keyword>
<dbReference type="EMBL" id="LR134156">
    <property type="protein sequence ID" value="VEA79547.1"/>
    <property type="molecule type" value="Genomic_DNA"/>
</dbReference>
<keyword evidence="6 13" id="KW-0808">Transferase</keyword>
<keyword evidence="4" id="KW-0997">Cell inner membrane</keyword>
<keyword evidence="5" id="KW-0597">Phosphoprotein</keyword>
<evidence type="ECO:0000256" key="8">
    <source>
        <dbReference type="ARBA" id="ARBA00022777"/>
    </source>
</evidence>
<dbReference type="PROSITE" id="PS50109">
    <property type="entry name" value="HIS_KIN"/>
    <property type="match status" value="1"/>
</dbReference>
<evidence type="ECO:0000256" key="5">
    <source>
        <dbReference type="ARBA" id="ARBA00022553"/>
    </source>
</evidence>
<dbReference type="PRINTS" id="PR00344">
    <property type="entry name" value="BCTRLSENSOR"/>
</dbReference>
<accession>A0A447RBA1</accession>
<dbReference type="SUPFAM" id="SSF55874">
    <property type="entry name" value="ATPase domain of HSP90 chaperone/DNA topoisomerase II/histidine kinase"/>
    <property type="match status" value="1"/>
</dbReference>
<dbReference type="GO" id="GO:0005886">
    <property type="term" value="C:plasma membrane"/>
    <property type="evidence" value="ECO:0007669"/>
    <property type="project" value="UniProtKB-SubCell"/>
</dbReference>
<keyword evidence="4" id="KW-1003">Cell membrane</keyword>
<evidence type="ECO:0000313" key="14">
    <source>
        <dbReference type="Proteomes" id="UP000275676"/>
    </source>
</evidence>
<evidence type="ECO:0000256" key="9">
    <source>
        <dbReference type="ARBA" id="ARBA00022840"/>
    </source>
</evidence>
<evidence type="ECO:0000256" key="4">
    <source>
        <dbReference type="ARBA" id="ARBA00022519"/>
    </source>
</evidence>
<evidence type="ECO:0000259" key="12">
    <source>
        <dbReference type="PROSITE" id="PS50109"/>
    </source>
</evidence>
<gene>
    <name evidence="13" type="primary">hydH_1</name>
    <name evidence="13" type="ORF">NCTC10047_05551</name>
</gene>
<evidence type="ECO:0000256" key="7">
    <source>
        <dbReference type="ARBA" id="ARBA00022741"/>
    </source>
</evidence>
<dbReference type="Gene3D" id="3.30.565.10">
    <property type="entry name" value="Histidine kinase-like ATPase, C-terminal domain"/>
    <property type="match status" value="1"/>
</dbReference>
<keyword evidence="10" id="KW-0902">Two-component regulatory system</keyword>
<dbReference type="PANTHER" id="PTHR43065">
    <property type="entry name" value="SENSOR HISTIDINE KINASE"/>
    <property type="match status" value="1"/>
</dbReference>
<dbReference type="SMART" id="SM00387">
    <property type="entry name" value="HATPase_c"/>
    <property type="match status" value="1"/>
</dbReference>
<name>A0A447RBA1_SALER</name>
<evidence type="ECO:0000256" key="11">
    <source>
        <dbReference type="ARBA" id="ARBA00023136"/>
    </source>
</evidence>
<keyword evidence="9" id="KW-0067">ATP-binding</keyword>
<dbReference type="GO" id="GO:0005524">
    <property type="term" value="F:ATP binding"/>
    <property type="evidence" value="ECO:0007669"/>
    <property type="project" value="UniProtKB-KW"/>
</dbReference>
<protein>
    <recommendedName>
        <fullName evidence="3">histidine kinase</fullName>
        <ecNumber evidence="3">2.7.13.3</ecNumber>
    </recommendedName>
</protein>
<dbReference type="PANTHER" id="PTHR43065:SF54">
    <property type="entry name" value="SENSOR PROTEIN ZRAS"/>
    <property type="match status" value="1"/>
</dbReference>
<dbReference type="Pfam" id="PF02518">
    <property type="entry name" value="HATPase_c"/>
    <property type="match status" value="1"/>
</dbReference>
<comment type="subcellular location">
    <subcellularLocation>
        <location evidence="2">Cell inner membrane</location>
        <topology evidence="2">Multi-pass membrane protein</topology>
    </subcellularLocation>
</comment>
<proteinExistence type="predicted"/>
<evidence type="ECO:0000313" key="13">
    <source>
        <dbReference type="EMBL" id="VEA79547.1"/>
    </source>
</evidence>
<sequence>MGPDRVIITVTDSGKGIAPDQLEAIFTPYLRRKLTGTGLGLAVVQNIIEQHGGAIKVKSIEGKGAVFTIWLPVIARQQD</sequence>
<dbReference type="AlphaFoldDB" id="A0A447RBA1"/>
<evidence type="ECO:0000256" key="3">
    <source>
        <dbReference type="ARBA" id="ARBA00012438"/>
    </source>
</evidence>
<dbReference type="InterPro" id="IPR005467">
    <property type="entry name" value="His_kinase_dom"/>
</dbReference>
<dbReference type="GO" id="GO:0004673">
    <property type="term" value="F:protein histidine kinase activity"/>
    <property type="evidence" value="ECO:0007669"/>
    <property type="project" value="UniProtKB-EC"/>
</dbReference>
<reference evidence="13 14" key="1">
    <citation type="submission" date="2018-12" db="EMBL/GenBank/DDBJ databases">
        <authorList>
            <consortium name="Pathogen Informatics"/>
        </authorList>
    </citation>
    <scope>NUCLEOTIDE SEQUENCE [LARGE SCALE GENOMIC DNA]</scope>
    <source>
        <strain evidence="13 14">NCTC10047</strain>
    </source>
</reference>
<keyword evidence="11" id="KW-0472">Membrane</keyword>
<keyword evidence="7" id="KW-0547">Nucleotide-binding</keyword>
<evidence type="ECO:0000256" key="10">
    <source>
        <dbReference type="ARBA" id="ARBA00023012"/>
    </source>
</evidence>
<dbReference type="InterPro" id="IPR004358">
    <property type="entry name" value="Sig_transdc_His_kin-like_C"/>
</dbReference>
<organism evidence="13 14">
    <name type="scientific">Salmonella enterica subsp. arizonae</name>
    <dbReference type="NCBI Taxonomy" id="59203"/>
    <lineage>
        <taxon>Bacteria</taxon>
        <taxon>Pseudomonadati</taxon>
        <taxon>Pseudomonadota</taxon>
        <taxon>Gammaproteobacteria</taxon>
        <taxon>Enterobacterales</taxon>
        <taxon>Enterobacteriaceae</taxon>
        <taxon>Salmonella</taxon>
    </lineage>
</organism>
<dbReference type="InterPro" id="IPR003594">
    <property type="entry name" value="HATPase_dom"/>
</dbReference>
<dbReference type="GO" id="GO:0000160">
    <property type="term" value="P:phosphorelay signal transduction system"/>
    <property type="evidence" value="ECO:0007669"/>
    <property type="project" value="UniProtKB-KW"/>
</dbReference>
<evidence type="ECO:0000256" key="2">
    <source>
        <dbReference type="ARBA" id="ARBA00004429"/>
    </source>
</evidence>
<evidence type="ECO:0000256" key="1">
    <source>
        <dbReference type="ARBA" id="ARBA00000085"/>
    </source>
</evidence>
<dbReference type="Proteomes" id="UP000275676">
    <property type="component" value="Chromosome"/>
</dbReference>